<keyword evidence="3 8" id="KW-0227">DNA damage</keyword>
<comment type="subunit">
    <text evidence="8">Forms a heterodimer with SLX4.</text>
</comment>
<dbReference type="SUPFAM" id="SSF82771">
    <property type="entry name" value="GIY-YIG endonuclease"/>
    <property type="match status" value="1"/>
</dbReference>
<dbReference type="PANTHER" id="PTHR20208:SF10">
    <property type="entry name" value="STRUCTURE-SPECIFIC ENDONUCLEASE SUBUNIT SLX1"/>
    <property type="match status" value="1"/>
</dbReference>
<organism evidence="11 12">
    <name type="scientific">Trichoderma gamsii</name>
    <dbReference type="NCBI Taxonomy" id="398673"/>
    <lineage>
        <taxon>Eukaryota</taxon>
        <taxon>Fungi</taxon>
        <taxon>Dikarya</taxon>
        <taxon>Ascomycota</taxon>
        <taxon>Pezizomycotina</taxon>
        <taxon>Sordariomycetes</taxon>
        <taxon>Hypocreomycetidae</taxon>
        <taxon>Hypocreales</taxon>
        <taxon>Hypocreaceae</taxon>
        <taxon>Trichoderma</taxon>
    </lineage>
</organism>
<evidence type="ECO:0000256" key="7">
    <source>
        <dbReference type="ARBA" id="ARBA00023242"/>
    </source>
</evidence>
<dbReference type="InterPro" id="IPR027520">
    <property type="entry name" value="Slx1"/>
</dbReference>
<evidence type="ECO:0000313" key="12">
    <source>
        <dbReference type="Proteomes" id="UP000054821"/>
    </source>
</evidence>
<evidence type="ECO:0000256" key="8">
    <source>
        <dbReference type="HAMAP-Rule" id="MF_03100"/>
    </source>
</evidence>
<keyword evidence="1 8" id="KW-0540">Nuclease</keyword>
<name>A0A2P4ZR51_9HYPO</name>
<keyword evidence="4 8" id="KW-0378">Hydrolase</keyword>
<dbReference type="InterPro" id="IPR035901">
    <property type="entry name" value="GIY-YIG_endonuc_sf"/>
</dbReference>
<dbReference type="InterPro" id="IPR013083">
    <property type="entry name" value="Znf_RING/FYVE/PHD"/>
</dbReference>
<proteinExistence type="inferred from homology"/>
<comment type="function">
    <text evidence="8">Catalytic subunit of the SLX1-SLX4 structure-specific endonuclease that resolves DNA secondary structures generated during DNA repair and recombination. Has endonuclease activity towards branched DNA substrates, introducing single-strand cuts in duplex DNA close to junctions with ss-DNA.</text>
</comment>
<comment type="subcellular location">
    <subcellularLocation>
        <location evidence="8">Nucleus</location>
    </subcellularLocation>
</comment>
<dbReference type="AlphaFoldDB" id="A0A2P4ZR51"/>
<comment type="caution">
    <text evidence="11">The sequence shown here is derived from an EMBL/GenBank/DDBJ whole genome shotgun (WGS) entry which is preliminary data.</text>
</comment>
<dbReference type="Pfam" id="PF21202">
    <property type="entry name" value="SLX1_C"/>
    <property type="match status" value="1"/>
</dbReference>
<comment type="similarity">
    <text evidence="8">Belongs to the SLX1 family.</text>
</comment>
<evidence type="ECO:0000256" key="5">
    <source>
        <dbReference type="ARBA" id="ARBA00023172"/>
    </source>
</evidence>
<comment type="cofactor">
    <cofactor evidence="8">
        <name>a divalent metal cation</name>
        <dbReference type="ChEBI" id="CHEBI:60240"/>
    </cofactor>
</comment>
<feature type="region of interest" description="Disordered" evidence="9">
    <location>
        <begin position="28"/>
        <end position="52"/>
    </location>
</feature>
<dbReference type="PROSITE" id="PS50164">
    <property type="entry name" value="GIY_YIG"/>
    <property type="match status" value="1"/>
</dbReference>
<evidence type="ECO:0000256" key="4">
    <source>
        <dbReference type="ARBA" id="ARBA00022801"/>
    </source>
</evidence>
<dbReference type="CDD" id="cd10455">
    <property type="entry name" value="GIY-YIG_SLX1"/>
    <property type="match status" value="1"/>
</dbReference>
<accession>A0A2P4ZR51</accession>
<dbReference type="GeneID" id="29981948"/>
<dbReference type="PANTHER" id="PTHR20208">
    <property type="entry name" value="STRUCTURE-SPECIFIC ENDONUCLEASE SUBUNIT SLX1"/>
    <property type="match status" value="1"/>
</dbReference>
<dbReference type="RefSeq" id="XP_018665180.1">
    <property type="nucleotide sequence ID" value="XM_018801865.1"/>
</dbReference>
<evidence type="ECO:0000256" key="2">
    <source>
        <dbReference type="ARBA" id="ARBA00022759"/>
    </source>
</evidence>
<dbReference type="InterPro" id="IPR050381">
    <property type="entry name" value="SLX1_endonuclease"/>
</dbReference>
<dbReference type="InterPro" id="IPR048749">
    <property type="entry name" value="SLX1_C"/>
</dbReference>
<gene>
    <name evidence="11" type="ORF">TGAM01_v204242</name>
</gene>
<evidence type="ECO:0000256" key="9">
    <source>
        <dbReference type="SAM" id="MobiDB-lite"/>
    </source>
</evidence>
<keyword evidence="5 8" id="KW-0233">DNA recombination</keyword>
<keyword evidence="2 8" id="KW-0255">Endonuclease</keyword>
<dbReference type="InterPro" id="IPR000305">
    <property type="entry name" value="GIY-YIG_endonuc"/>
</dbReference>
<dbReference type="Proteomes" id="UP000054821">
    <property type="component" value="Unassembled WGS sequence"/>
</dbReference>
<evidence type="ECO:0000256" key="6">
    <source>
        <dbReference type="ARBA" id="ARBA00023204"/>
    </source>
</evidence>
<dbReference type="STRING" id="398673.A0A2P4ZR51"/>
<dbReference type="GO" id="GO:0000724">
    <property type="term" value="P:double-strand break repair via homologous recombination"/>
    <property type="evidence" value="ECO:0007669"/>
    <property type="project" value="TreeGrafter"/>
</dbReference>
<evidence type="ECO:0000259" key="10">
    <source>
        <dbReference type="PROSITE" id="PS50164"/>
    </source>
</evidence>
<keyword evidence="12" id="KW-1185">Reference proteome</keyword>
<keyword evidence="7 8" id="KW-0539">Nucleus</keyword>
<dbReference type="GO" id="GO:0017108">
    <property type="term" value="F:5'-flap endonuclease activity"/>
    <property type="evidence" value="ECO:0007669"/>
    <property type="project" value="InterPro"/>
</dbReference>
<dbReference type="EMBL" id="JPDN02000012">
    <property type="protein sequence ID" value="PON26741.1"/>
    <property type="molecule type" value="Genomic_DNA"/>
</dbReference>
<evidence type="ECO:0000256" key="3">
    <source>
        <dbReference type="ARBA" id="ARBA00022763"/>
    </source>
</evidence>
<reference evidence="11 12" key="1">
    <citation type="journal article" date="2016" name="Genome Announc.">
        <title>Draft Whole-Genome Sequence of Trichoderma gamsii T6085, a Promising Biocontrol Agent of Fusarium Head Blight on Wheat.</title>
        <authorList>
            <person name="Baroncelli R."/>
            <person name="Zapparata A."/>
            <person name="Piaggeschi G."/>
            <person name="Sarrocco S."/>
            <person name="Vannacci G."/>
        </authorList>
    </citation>
    <scope>NUCLEOTIDE SEQUENCE [LARGE SCALE GENOMIC DNA]</scope>
    <source>
        <strain evidence="11 12">T6085</strain>
    </source>
</reference>
<dbReference type="Gene3D" id="3.40.1440.10">
    <property type="entry name" value="GIY-YIG endonuclease"/>
    <property type="match status" value="1"/>
</dbReference>
<dbReference type="Gene3D" id="3.30.40.10">
    <property type="entry name" value="Zinc/RING finger domain, C3HC4 (zinc finger)"/>
    <property type="match status" value="1"/>
</dbReference>
<dbReference type="Pfam" id="PF01541">
    <property type="entry name" value="GIY-YIG"/>
    <property type="match status" value="1"/>
</dbReference>
<sequence length="306" mass="34203">MSSLAKPLPALYAVYVLRSTVRSKSIYVGSTPNPPRRLKQHNGEAKGGAVRTSRESLRPWEMIVLVTGFPSSVAALKFEWALNNPHLTLHIPKDDRITVATRRKKNGMPARSPHSLHSIIPNIHLLTSVPSFARWPLNVHFFSKDAHEAWKDRIKTNKTTTRTGLQIFSDFGPSADGSSPTSGIYSLPLDYWPMKEYIEKAHNVVSFERQGKCAHCHEEMEPDQGLYAMCPNDGCEAMGHLDCWSKRALASDDDPEAILPHSCDCPSCGGHIRWGDMIKELSLRTRGAGEVEKLLKKKRRLAAKES</sequence>
<evidence type="ECO:0000313" key="11">
    <source>
        <dbReference type="EMBL" id="PON26741.1"/>
    </source>
</evidence>
<evidence type="ECO:0000256" key="1">
    <source>
        <dbReference type="ARBA" id="ARBA00022722"/>
    </source>
</evidence>
<dbReference type="GO" id="GO:0008821">
    <property type="term" value="F:crossover junction DNA endonuclease activity"/>
    <property type="evidence" value="ECO:0007669"/>
    <property type="project" value="TreeGrafter"/>
</dbReference>
<dbReference type="GO" id="GO:0033557">
    <property type="term" value="C:Slx1-Slx4 complex"/>
    <property type="evidence" value="ECO:0007669"/>
    <property type="project" value="UniProtKB-UniRule"/>
</dbReference>
<feature type="domain" description="GIY-YIG" evidence="10">
    <location>
        <begin position="10"/>
        <end position="92"/>
    </location>
</feature>
<dbReference type="HAMAP" id="MF_03100">
    <property type="entry name" value="Endonuc_su_Slx1"/>
    <property type="match status" value="1"/>
</dbReference>
<comment type="caution">
    <text evidence="8">Lacks conserved residue(s) required for the propagation of feature annotation.</text>
</comment>
<protein>
    <recommendedName>
        <fullName evidence="10">GIY-YIG domain-containing protein</fullName>
    </recommendedName>
</protein>
<keyword evidence="6 8" id="KW-0234">DNA repair</keyword>